<accession>A0A8J7DDE3</accession>
<dbReference type="InterPro" id="IPR036629">
    <property type="entry name" value="YjbJ_sf"/>
</dbReference>
<name>A0A8J7DDE3_DESMC</name>
<dbReference type="SUPFAM" id="SSF69047">
    <property type="entry name" value="Hypothetical protein YjbJ"/>
    <property type="match status" value="1"/>
</dbReference>
<comment type="similarity">
    <text evidence="1">Belongs to the UPF0337 (CsbD) family.</text>
</comment>
<dbReference type="EMBL" id="JADEXS010000148">
    <property type="protein sequence ID" value="MBE9023310.1"/>
    <property type="molecule type" value="Genomic_DNA"/>
</dbReference>
<feature type="domain" description="CsbD-like" evidence="2">
    <location>
        <begin position="6"/>
        <end position="57"/>
    </location>
</feature>
<proteinExistence type="inferred from homology"/>
<dbReference type="InterPro" id="IPR008462">
    <property type="entry name" value="CsbD"/>
</dbReference>
<dbReference type="AlphaFoldDB" id="A0A8J7DDE3"/>
<organism evidence="3 4">
    <name type="scientific">Desmonostoc muscorum LEGE 12446</name>
    <dbReference type="NCBI Taxonomy" id="1828758"/>
    <lineage>
        <taxon>Bacteria</taxon>
        <taxon>Bacillati</taxon>
        <taxon>Cyanobacteriota</taxon>
        <taxon>Cyanophyceae</taxon>
        <taxon>Nostocales</taxon>
        <taxon>Nostocaceae</taxon>
        <taxon>Desmonostoc</taxon>
    </lineage>
</organism>
<protein>
    <submittedName>
        <fullName evidence="3">CsbD family protein</fullName>
    </submittedName>
</protein>
<evidence type="ECO:0000256" key="1">
    <source>
        <dbReference type="ARBA" id="ARBA00009129"/>
    </source>
</evidence>
<reference evidence="3" key="1">
    <citation type="submission" date="2020-10" db="EMBL/GenBank/DDBJ databases">
        <authorList>
            <person name="Castelo-Branco R."/>
            <person name="Eusebio N."/>
            <person name="Adriana R."/>
            <person name="Vieira A."/>
            <person name="Brugerolle De Fraissinette N."/>
            <person name="Rezende De Castro R."/>
            <person name="Schneider M.P."/>
            <person name="Vasconcelos V."/>
            <person name="Leao P.N."/>
        </authorList>
    </citation>
    <scope>NUCLEOTIDE SEQUENCE</scope>
    <source>
        <strain evidence="3">LEGE 12446</strain>
    </source>
</reference>
<dbReference type="RefSeq" id="WP_190880139.1">
    <property type="nucleotide sequence ID" value="NZ_JADEXS020000001.1"/>
</dbReference>
<sequence>MSAEKRIEATAKNIEGKIQEVVGELTGNPQDKAEGQAKQAQAQGIHVVENIKDEIKKALS</sequence>
<dbReference type="Proteomes" id="UP000622533">
    <property type="component" value="Unassembled WGS sequence"/>
</dbReference>
<comment type="caution">
    <text evidence="3">The sequence shown here is derived from an EMBL/GenBank/DDBJ whole genome shotgun (WGS) entry which is preliminary data.</text>
</comment>
<gene>
    <name evidence="3" type="ORF">IQ276_12995</name>
</gene>
<dbReference type="Pfam" id="PF05532">
    <property type="entry name" value="CsbD"/>
    <property type="match status" value="1"/>
</dbReference>
<evidence type="ECO:0000313" key="4">
    <source>
        <dbReference type="Proteomes" id="UP000622533"/>
    </source>
</evidence>
<evidence type="ECO:0000259" key="2">
    <source>
        <dbReference type="Pfam" id="PF05532"/>
    </source>
</evidence>
<evidence type="ECO:0000313" key="3">
    <source>
        <dbReference type="EMBL" id="MBE9023310.1"/>
    </source>
</evidence>
<keyword evidence="4" id="KW-1185">Reference proteome</keyword>
<dbReference type="Gene3D" id="1.10.1470.10">
    <property type="entry name" value="YjbJ"/>
    <property type="match status" value="1"/>
</dbReference>